<evidence type="ECO:0000256" key="1">
    <source>
        <dbReference type="SAM" id="MobiDB-lite"/>
    </source>
</evidence>
<organism evidence="3 4">
    <name type="scientific">Pinctada imbricata</name>
    <name type="common">Atlantic pearl-oyster</name>
    <name type="synonym">Pinctada martensii</name>
    <dbReference type="NCBI Taxonomy" id="66713"/>
    <lineage>
        <taxon>Eukaryota</taxon>
        <taxon>Metazoa</taxon>
        <taxon>Spiralia</taxon>
        <taxon>Lophotrochozoa</taxon>
        <taxon>Mollusca</taxon>
        <taxon>Bivalvia</taxon>
        <taxon>Autobranchia</taxon>
        <taxon>Pteriomorphia</taxon>
        <taxon>Pterioida</taxon>
        <taxon>Pterioidea</taxon>
        <taxon>Pteriidae</taxon>
        <taxon>Pinctada</taxon>
    </lineage>
</organism>
<dbReference type="SUPFAM" id="SSF56436">
    <property type="entry name" value="C-type lectin-like"/>
    <property type="match status" value="1"/>
</dbReference>
<protein>
    <submittedName>
        <fullName evidence="3">Uncharacterized protein</fullName>
    </submittedName>
</protein>
<evidence type="ECO:0000256" key="2">
    <source>
        <dbReference type="SAM" id="Phobius"/>
    </source>
</evidence>
<dbReference type="CDD" id="cd00037">
    <property type="entry name" value="CLECT"/>
    <property type="match status" value="1"/>
</dbReference>
<keyword evidence="2" id="KW-1133">Transmembrane helix</keyword>
<feature type="transmembrane region" description="Helical" evidence="2">
    <location>
        <begin position="117"/>
        <end position="140"/>
    </location>
</feature>
<gene>
    <name evidence="3" type="ORF">FSP39_000162</name>
</gene>
<keyword evidence="2" id="KW-0472">Membrane</keyword>
<proteinExistence type="predicted"/>
<evidence type="ECO:0000313" key="4">
    <source>
        <dbReference type="Proteomes" id="UP001186944"/>
    </source>
</evidence>
<reference evidence="3" key="1">
    <citation type="submission" date="2019-08" db="EMBL/GenBank/DDBJ databases">
        <title>The improved chromosome-level genome for the pearl oyster Pinctada fucata martensii using PacBio sequencing and Hi-C.</title>
        <authorList>
            <person name="Zheng Z."/>
        </authorList>
    </citation>
    <scope>NUCLEOTIDE SEQUENCE</scope>
    <source>
        <strain evidence="3">ZZ-2019</strain>
        <tissue evidence="3">Adductor muscle</tissue>
    </source>
</reference>
<dbReference type="AlphaFoldDB" id="A0AA89C8I7"/>
<dbReference type="InterPro" id="IPR016187">
    <property type="entry name" value="CTDL_fold"/>
</dbReference>
<feature type="compositionally biased region" description="Polar residues" evidence="1">
    <location>
        <begin position="163"/>
        <end position="172"/>
    </location>
</feature>
<sequence>MSTNVLSYVLSDVPQTYNEAKSMCQEIGGQLAQQTNIQGDLDAILHNACASIIDLSGFWTKQGENKSNDTGYDTAIERCTSLYPQTTEVTTLNVSTPASNSTIIEGMNPESSTNTGVIVGAVLSVIVVILAVTAIGFLFVKKRRKKENPPVRTESIKYEGTLQPEQQYYNTD</sequence>
<keyword evidence="4" id="KW-1185">Reference proteome</keyword>
<feature type="region of interest" description="Disordered" evidence="1">
    <location>
        <begin position="149"/>
        <end position="172"/>
    </location>
</feature>
<keyword evidence="2" id="KW-0812">Transmembrane</keyword>
<name>A0AA89C8I7_PINIB</name>
<dbReference type="Proteomes" id="UP001186944">
    <property type="component" value="Unassembled WGS sequence"/>
</dbReference>
<dbReference type="EMBL" id="VSWD01000003">
    <property type="protein sequence ID" value="KAK3105545.1"/>
    <property type="molecule type" value="Genomic_DNA"/>
</dbReference>
<comment type="caution">
    <text evidence="3">The sequence shown here is derived from an EMBL/GenBank/DDBJ whole genome shotgun (WGS) entry which is preliminary data.</text>
</comment>
<evidence type="ECO:0000313" key="3">
    <source>
        <dbReference type="EMBL" id="KAK3105545.1"/>
    </source>
</evidence>
<accession>A0AA89C8I7</accession>